<protein>
    <submittedName>
        <fullName evidence="2">Uncharacterized protein</fullName>
    </submittedName>
</protein>
<organism evidence="2 3">
    <name type="scientific">Jaapia argillacea MUCL 33604</name>
    <dbReference type="NCBI Taxonomy" id="933084"/>
    <lineage>
        <taxon>Eukaryota</taxon>
        <taxon>Fungi</taxon>
        <taxon>Dikarya</taxon>
        <taxon>Basidiomycota</taxon>
        <taxon>Agaricomycotina</taxon>
        <taxon>Agaricomycetes</taxon>
        <taxon>Agaricomycetidae</taxon>
        <taxon>Jaapiales</taxon>
        <taxon>Jaapiaceae</taxon>
        <taxon>Jaapia</taxon>
    </lineage>
</organism>
<keyword evidence="1" id="KW-0472">Membrane</keyword>
<dbReference type="HOGENOM" id="CLU_1907016_0_0_1"/>
<feature type="transmembrane region" description="Helical" evidence="1">
    <location>
        <begin position="22"/>
        <end position="44"/>
    </location>
</feature>
<proteinExistence type="predicted"/>
<accession>A0A067PI55</accession>
<name>A0A067PI55_9AGAM</name>
<feature type="transmembrane region" description="Helical" evidence="1">
    <location>
        <begin position="56"/>
        <end position="77"/>
    </location>
</feature>
<keyword evidence="1" id="KW-1133">Transmembrane helix</keyword>
<dbReference type="Proteomes" id="UP000027265">
    <property type="component" value="Unassembled WGS sequence"/>
</dbReference>
<evidence type="ECO:0000313" key="2">
    <source>
        <dbReference type="EMBL" id="KDQ50712.1"/>
    </source>
</evidence>
<keyword evidence="3" id="KW-1185">Reference proteome</keyword>
<gene>
    <name evidence="2" type="ORF">JAAARDRAFT_550139</name>
</gene>
<dbReference type="AlphaFoldDB" id="A0A067PI55"/>
<reference evidence="3" key="1">
    <citation type="journal article" date="2014" name="Proc. Natl. Acad. Sci. U.S.A.">
        <title>Extensive sampling of basidiomycete genomes demonstrates inadequacy of the white-rot/brown-rot paradigm for wood decay fungi.</title>
        <authorList>
            <person name="Riley R."/>
            <person name="Salamov A.A."/>
            <person name="Brown D.W."/>
            <person name="Nagy L.G."/>
            <person name="Floudas D."/>
            <person name="Held B.W."/>
            <person name="Levasseur A."/>
            <person name="Lombard V."/>
            <person name="Morin E."/>
            <person name="Otillar R."/>
            <person name="Lindquist E.A."/>
            <person name="Sun H."/>
            <person name="LaButti K.M."/>
            <person name="Schmutz J."/>
            <person name="Jabbour D."/>
            <person name="Luo H."/>
            <person name="Baker S.E."/>
            <person name="Pisabarro A.G."/>
            <person name="Walton J.D."/>
            <person name="Blanchette R.A."/>
            <person name="Henrissat B."/>
            <person name="Martin F."/>
            <person name="Cullen D."/>
            <person name="Hibbett D.S."/>
            <person name="Grigoriev I.V."/>
        </authorList>
    </citation>
    <scope>NUCLEOTIDE SEQUENCE [LARGE SCALE GENOMIC DNA]</scope>
    <source>
        <strain evidence="3">MUCL 33604</strain>
    </source>
</reference>
<dbReference type="InParanoid" id="A0A067PI55"/>
<evidence type="ECO:0000256" key="1">
    <source>
        <dbReference type="SAM" id="Phobius"/>
    </source>
</evidence>
<dbReference type="EMBL" id="KL197756">
    <property type="protein sequence ID" value="KDQ50712.1"/>
    <property type="molecule type" value="Genomic_DNA"/>
</dbReference>
<keyword evidence="1" id="KW-0812">Transmembrane</keyword>
<evidence type="ECO:0000313" key="3">
    <source>
        <dbReference type="Proteomes" id="UP000027265"/>
    </source>
</evidence>
<sequence>MTNLTNLRYLSSKHPPLLADTVLSFMLVHYVLSHIALWILPYALRKYPAGQTAITIHFCPSILSITTTFLALLPPVVAMPPALRPVLYLSTSNHRLFPQVFCPVQPPHRAVNGSKSAPIVPLEDFSHVRIRQF</sequence>